<comment type="subcellular location">
    <subcellularLocation>
        <location evidence="5">Cytoplasm</location>
    </subcellularLocation>
</comment>
<comment type="caution">
    <text evidence="8">The sequence shown here is derived from an EMBL/GenBank/DDBJ whole genome shotgun (WGS) entry which is preliminary data.</text>
</comment>
<dbReference type="InterPro" id="IPR011961">
    <property type="entry name" value="RimM"/>
</dbReference>
<proteinExistence type="inferred from homology"/>
<name>A0ABR5SIK1_9BACT</name>
<protein>
    <recommendedName>
        <fullName evidence="5">Ribosome maturation factor RimM</fullName>
    </recommendedName>
</protein>
<gene>
    <name evidence="5 8" type="primary">rimM</name>
    <name evidence="8" type="ORF">ASN18_0469</name>
</gene>
<comment type="subunit">
    <text evidence="5">Binds ribosomal protein uS19.</text>
</comment>
<feature type="domain" description="RimM N-terminal" evidence="6">
    <location>
        <begin position="3"/>
        <end position="78"/>
    </location>
</feature>
<dbReference type="HAMAP" id="MF_00014">
    <property type="entry name" value="Ribosome_mat_RimM"/>
    <property type="match status" value="1"/>
</dbReference>
<dbReference type="InterPro" id="IPR011033">
    <property type="entry name" value="PRC_barrel-like_sf"/>
</dbReference>
<comment type="similarity">
    <text evidence="5">Belongs to the RimM family.</text>
</comment>
<dbReference type="SUPFAM" id="SSF50346">
    <property type="entry name" value="PRC-barrel domain"/>
    <property type="match status" value="1"/>
</dbReference>
<keyword evidence="9" id="KW-1185">Reference proteome</keyword>
<accession>A0ABR5SIK1</accession>
<dbReference type="InterPro" id="IPR056792">
    <property type="entry name" value="PRC_RimM"/>
</dbReference>
<dbReference type="SUPFAM" id="SSF50447">
    <property type="entry name" value="Translation proteins"/>
    <property type="match status" value="1"/>
</dbReference>
<reference evidence="8 9" key="1">
    <citation type="submission" date="2015-11" db="EMBL/GenBank/DDBJ databases">
        <authorList>
            <person name="Lin W."/>
        </authorList>
    </citation>
    <scope>NUCLEOTIDE SEQUENCE [LARGE SCALE GENOMIC DNA]</scope>
    <source>
        <strain evidence="8 9">HCH-1</strain>
    </source>
</reference>
<keyword evidence="2 5" id="KW-0690">Ribosome biogenesis</keyword>
<evidence type="ECO:0000256" key="2">
    <source>
        <dbReference type="ARBA" id="ARBA00022517"/>
    </source>
</evidence>
<evidence type="ECO:0000256" key="5">
    <source>
        <dbReference type="HAMAP-Rule" id="MF_00014"/>
    </source>
</evidence>
<dbReference type="InterPro" id="IPR036976">
    <property type="entry name" value="RimM_N_sf"/>
</dbReference>
<dbReference type="EMBL" id="LNQR01000020">
    <property type="protein sequence ID" value="KWT92764.1"/>
    <property type="molecule type" value="Genomic_DNA"/>
</dbReference>
<dbReference type="Pfam" id="PF01782">
    <property type="entry name" value="RimM"/>
    <property type="match status" value="1"/>
</dbReference>
<dbReference type="NCBIfam" id="TIGR02273">
    <property type="entry name" value="16S_RimM"/>
    <property type="match status" value="1"/>
</dbReference>
<evidence type="ECO:0000256" key="4">
    <source>
        <dbReference type="ARBA" id="ARBA00023186"/>
    </source>
</evidence>
<dbReference type="InterPro" id="IPR009000">
    <property type="entry name" value="Transl_B-barrel_sf"/>
</dbReference>
<organism evidence="8 9">
    <name type="scientific">Candidatus Magnetominusculus xianensis</name>
    <dbReference type="NCBI Taxonomy" id="1748249"/>
    <lineage>
        <taxon>Bacteria</taxon>
        <taxon>Pseudomonadati</taxon>
        <taxon>Nitrospirota</taxon>
        <taxon>Nitrospiria</taxon>
        <taxon>Nitrospirales</taxon>
        <taxon>Nitrospiraceae</taxon>
        <taxon>Candidatus Magnetominusculus</taxon>
    </lineage>
</organism>
<dbReference type="RefSeq" id="WP_157072790.1">
    <property type="nucleotide sequence ID" value="NZ_LNQR01000020.1"/>
</dbReference>
<keyword evidence="3 5" id="KW-0698">rRNA processing</keyword>
<keyword evidence="1 5" id="KW-0963">Cytoplasm</keyword>
<evidence type="ECO:0000259" key="6">
    <source>
        <dbReference type="Pfam" id="PF01782"/>
    </source>
</evidence>
<feature type="domain" description="Ribosome maturation factor RimM PRC barrel" evidence="7">
    <location>
        <begin position="94"/>
        <end position="160"/>
    </location>
</feature>
<evidence type="ECO:0000313" key="8">
    <source>
        <dbReference type="EMBL" id="KWT92764.1"/>
    </source>
</evidence>
<dbReference type="Gene3D" id="2.40.30.60">
    <property type="entry name" value="RimM"/>
    <property type="match status" value="1"/>
</dbReference>
<evidence type="ECO:0000256" key="1">
    <source>
        <dbReference type="ARBA" id="ARBA00022490"/>
    </source>
</evidence>
<comment type="function">
    <text evidence="5">An accessory protein needed during the final step in the assembly of 30S ribosomal subunit, possibly for assembly of the head region. Essential for efficient processing of 16S rRNA. May be needed both before and after RbfA during the maturation of 16S rRNA. It has affinity for free ribosomal 30S subunits but not for 70S ribosomes.</text>
</comment>
<evidence type="ECO:0000259" key="7">
    <source>
        <dbReference type="Pfam" id="PF24986"/>
    </source>
</evidence>
<keyword evidence="4 5" id="KW-0143">Chaperone</keyword>
<dbReference type="PANTHER" id="PTHR33692">
    <property type="entry name" value="RIBOSOME MATURATION FACTOR RIMM"/>
    <property type="match status" value="1"/>
</dbReference>
<evidence type="ECO:0000313" key="9">
    <source>
        <dbReference type="Proteomes" id="UP000060487"/>
    </source>
</evidence>
<dbReference type="Gene3D" id="2.30.30.240">
    <property type="entry name" value="PRC-barrel domain"/>
    <property type="match status" value="1"/>
</dbReference>
<dbReference type="InterPro" id="IPR002676">
    <property type="entry name" value="RimM_N"/>
</dbReference>
<evidence type="ECO:0000256" key="3">
    <source>
        <dbReference type="ARBA" id="ARBA00022552"/>
    </source>
</evidence>
<dbReference type="Proteomes" id="UP000060487">
    <property type="component" value="Unassembled WGS sequence"/>
</dbReference>
<dbReference type="Pfam" id="PF24986">
    <property type="entry name" value="PRC_RimM"/>
    <property type="match status" value="1"/>
</dbReference>
<dbReference type="PANTHER" id="PTHR33692:SF1">
    <property type="entry name" value="RIBOSOME MATURATION FACTOR RIMM"/>
    <property type="match status" value="1"/>
</dbReference>
<sequence>MLIGKIIKPWGVKGELKAVLSGCTEDMFASIDSVILSGGGGALNITSKKFRPGCVILKFNGIDTPEDAVRYNGMSIEAEGVELPPLEEGQYYIDEIIGLNVIAASGETLGKVSDVLSFPANDVYVMDYNGKECLIPAIADVIKEINIADGYIKIEVMEGLLV</sequence>
<comment type="domain">
    <text evidence="5">The PRC barrel domain binds ribosomal protein uS19.</text>
</comment>